<feature type="domain" description="Homologous-pairing protein 2 winged helix" evidence="7">
    <location>
        <begin position="16"/>
        <end position="77"/>
    </location>
</feature>
<feature type="coiled-coil region" evidence="6">
    <location>
        <begin position="82"/>
        <end position="109"/>
    </location>
</feature>
<dbReference type="PANTHER" id="PTHR15938:SF0">
    <property type="entry name" value="HOMOLOGOUS-PAIRING PROTEIN 2 HOMOLOG"/>
    <property type="match status" value="1"/>
</dbReference>
<proteinExistence type="inferred from homology"/>
<evidence type="ECO:0000256" key="3">
    <source>
        <dbReference type="ARBA" id="ARBA00023172"/>
    </source>
</evidence>
<evidence type="ECO:0000256" key="1">
    <source>
        <dbReference type="ARBA" id="ARBA00004123"/>
    </source>
</evidence>
<comment type="caution">
    <text evidence="8">The sequence shown here is derived from an EMBL/GenBank/DDBJ whole genome shotgun (WGS) entry which is preliminary data.</text>
</comment>
<dbReference type="InterPro" id="IPR010776">
    <property type="entry name" value="Hop2_WH_dom"/>
</dbReference>
<dbReference type="InterPro" id="IPR036388">
    <property type="entry name" value="WH-like_DNA-bd_sf"/>
</dbReference>
<dbReference type="PANTHER" id="PTHR15938">
    <property type="entry name" value="TBP-1 INTERACTING PROTEIN"/>
    <property type="match status" value="1"/>
</dbReference>
<gene>
    <name evidence="8" type="ORF">HGRIS_002388</name>
</gene>
<protein>
    <recommendedName>
        <fullName evidence="7">Homologous-pairing protein 2 winged helix domain-containing protein</fullName>
    </recommendedName>
</protein>
<evidence type="ECO:0000259" key="7">
    <source>
        <dbReference type="Pfam" id="PF07106"/>
    </source>
</evidence>
<accession>A0ABR3JKJ0</accession>
<dbReference type="Gene3D" id="1.10.10.10">
    <property type="entry name" value="Winged helix-like DNA-binding domain superfamily/Winged helix DNA-binding domain"/>
    <property type="match status" value="1"/>
</dbReference>
<keyword evidence="5" id="KW-0469">Meiosis</keyword>
<keyword evidence="9" id="KW-1185">Reference proteome</keyword>
<evidence type="ECO:0000313" key="8">
    <source>
        <dbReference type="EMBL" id="KAL0956232.1"/>
    </source>
</evidence>
<comment type="subcellular location">
    <subcellularLocation>
        <location evidence="1">Nucleus</location>
    </subcellularLocation>
</comment>
<comment type="similarity">
    <text evidence="2">Belongs to the HOP2 family.</text>
</comment>
<keyword evidence="3" id="KW-0233">DNA recombination</keyword>
<evidence type="ECO:0000256" key="5">
    <source>
        <dbReference type="ARBA" id="ARBA00023254"/>
    </source>
</evidence>
<evidence type="ECO:0000256" key="2">
    <source>
        <dbReference type="ARBA" id="ARBA00007922"/>
    </source>
</evidence>
<sequence length="211" mass="23314">MATKPKSDVKVLKGQEAEDKILDYLKRMNRPFGAVDVAANLKGAVPKTATQKILVALAEKGELVQKTYGKTTFFVANQANIKSVAADEITALEAELKETEEDNKLKATAVKSLTAELTKIKNAPTDQEIEAQLSEVTQAVKDATARLLPLRAGTTLVSPEEIAQTETEWTKWRAEWIRRKRVFMTSVSPPFILLVMGYSRRTLTRHSASGI</sequence>
<dbReference type="Proteomes" id="UP001556367">
    <property type="component" value="Unassembled WGS sequence"/>
</dbReference>
<keyword evidence="6" id="KW-0175">Coiled coil</keyword>
<reference evidence="9" key="1">
    <citation type="submission" date="2024-06" db="EMBL/GenBank/DDBJ databases">
        <title>Multi-omics analyses provide insights into the biosynthesis of the anticancer antibiotic pleurotin in Hohenbuehelia grisea.</title>
        <authorList>
            <person name="Weaver J.A."/>
            <person name="Alberti F."/>
        </authorList>
    </citation>
    <scope>NUCLEOTIDE SEQUENCE [LARGE SCALE GENOMIC DNA]</scope>
    <source>
        <strain evidence="9">T-177</strain>
    </source>
</reference>
<dbReference type="Pfam" id="PF07106">
    <property type="entry name" value="WHD_TBPIP"/>
    <property type="match status" value="1"/>
</dbReference>
<evidence type="ECO:0000256" key="4">
    <source>
        <dbReference type="ARBA" id="ARBA00023242"/>
    </source>
</evidence>
<evidence type="ECO:0000256" key="6">
    <source>
        <dbReference type="SAM" id="Coils"/>
    </source>
</evidence>
<organism evidence="8 9">
    <name type="scientific">Hohenbuehelia grisea</name>
    <dbReference type="NCBI Taxonomy" id="104357"/>
    <lineage>
        <taxon>Eukaryota</taxon>
        <taxon>Fungi</taxon>
        <taxon>Dikarya</taxon>
        <taxon>Basidiomycota</taxon>
        <taxon>Agaricomycotina</taxon>
        <taxon>Agaricomycetes</taxon>
        <taxon>Agaricomycetidae</taxon>
        <taxon>Agaricales</taxon>
        <taxon>Pleurotineae</taxon>
        <taxon>Pleurotaceae</taxon>
        <taxon>Hohenbuehelia</taxon>
    </lineage>
</organism>
<name>A0ABR3JKJ0_9AGAR</name>
<evidence type="ECO:0000313" key="9">
    <source>
        <dbReference type="Proteomes" id="UP001556367"/>
    </source>
</evidence>
<keyword evidence="4" id="KW-0539">Nucleus</keyword>
<dbReference type="EMBL" id="JASNQZ010000006">
    <property type="protein sequence ID" value="KAL0956232.1"/>
    <property type="molecule type" value="Genomic_DNA"/>
</dbReference>